<organism evidence="2 3">
    <name type="scientific">Methylomonas paludis</name>
    <dbReference type="NCBI Taxonomy" id="1173101"/>
    <lineage>
        <taxon>Bacteria</taxon>
        <taxon>Pseudomonadati</taxon>
        <taxon>Pseudomonadota</taxon>
        <taxon>Gammaproteobacteria</taxon>
        <taxon>Methylococcales</taxon>
        <taxon>Methylococcaceae</taxon>
        <taxon>Methylomonas</taxon>
    </lineage>
</organism>
<evidence type="ECO:0000313" key="2">
    <source>
        <dbReference type="EMBL" id="QWF69629.1"/>
    </source>
</evidence>
<protein>
    <submittedName>
        <fullName evidence="2">Alpha/beta hydrolase</fullName>
    </submittedName>
</protein>
<proteinExistence type="predicted"/>
<dbReference type="Pfam" id="PF12146">
    <property type="entry name" value="Hydrolase_4"/>
    <property type="match status" value="1"/>
</dbReference>
<dbReference type="KEGG" id="mpad:KEF85_09590"/>
<reference evidence="2" key="1">
    <citation type="submission" date="2021-04" db="EMBL/GenBank/DDBJ databases">
        <title>Draft genome sequence data of methanotrophic Methylovulum sp. strain S1L and Methylomonas sp. strain S2AM isolated from boreal lake water columns.</title>
        <authorList>
            <person name="Rissanen A.J."/>
            <person name="Mangayil R."/>
            <person name="Svenning M.M."/>
            <person name="Khanongnuch R."/>
        </authorList>
    </citation>
    <scope>NUCLEOTIDE SEQUENCE</scope>
    <source>
        <strain evidence="2">S2AM</strain>
    </source>
</reference>
<accession>A0A975ML69</accession>
<dbReference type="GO" id="GO:0016787">
    <property type="term" value="F:hydrolase activity"/>
    <property type="evidence" value="ECO:0007669"/>
    <property type="project" value="UniProtKB-KW"/>
</dbReference>
<dbReference type="RefSeq" id="WP_215579928.1">
    <property type="nucleotide sequence ID" value="NZ_CP073754.1"/>
</dbReference>
<dbReference type="InterPro" id="IPR022742">
    <property type="entry name" value="Hydrolase_4"/>
</dbReference>
<gene>
    <name evidence="2" type="ORF">KEF85_09590</name>
</gene>
<keyword evidence="2" id="KW-0378">Hydrolase</keyword>
<dbReference type="PANTHER" id="PTHR43798">
    <property type="entry name" value="MONOACYLGLYCEROL LIPASE"/>
    <property type="match status" value="1"/>
</dbReference>
<feature type="domain" description="Serine aminopeptidase S33" evidence="1">
    <location>
        <begin position="72"/>
        <end position="236"/>
    </location>
</feature>
<name>A0A975ML69_9GAMM</name>
<dbReference type="EMBL" id="CP073754">
    <property type="protein sequence ID" value="QWF69629.1"/>
    <property type="molecule type" value="Genomic_DNA"/>
</dbReference>
<keyword evidence="3" id="KW-1185">Reference proteome</keyword>
<dbReference type="Gene3D" id="3.40.50.1820">
    <property type="entry name" value="alpha/beta hydrolase"/>
    <property type="match status" value="1"/>
</dbReference>
<evidence type="ECO:0000259" key="1">
    <source>
        <dbReference type="Pfam" id="PF12146"/>
    </source>
</evidence>
<dbReference type="GO" id="GO:0016020">
    <property type="term" value="C:membrane"/>
    <property type="evidence" value="ECO:0007669"/>
    <property type="project" value="TreeGrafter"/>
</dbReference>
<dbReference type="PANTHER" id="PTHR43798:SF33">
    <property type="entry name" value="HYDROLASE, PUTATIVE (AFU_ORTHOLOGUE AFUA_2G14860)-RELATED"/>
    <property type="match status" value="1"/>
</dbReference>
<dbReference type="Proteomes" id="UP000676649">
    <property type="component" value="Chromosome"/>
</dbReference>
<dbReference type="SUPFAM" id="SSF53474">
    <property type="entry name" value="alpha/beta-Hydrolases"/>
    <property type="match status" value="1"/>
</dbReference>
<dbReference type="InterPro" id="IPR050266">
    <property type="entry name" value="AB_hydrolase_sf"/>
</dbReference>
<evidence type="ECO:0000313" key="3">
    <source>
        <dbReference type="Proteomes" id="UP000676649"/>
    </source>
</evidence>
<dbReference type="InterPro" id="IPR029058">
    <property type="entry name" value="AB_hydrolase_fold"/>
</dbReference>
<dbReference type="AlphaFoldDB" id="A0A975ML69"/>
<sequence length="254" mass="29097">MHKDLGSNWLLLRGLAREAGHWGDFLPLMREVFPDARINTLDLPGTGLYHRENSPALISAIMEWLRQQAREQGLLDQPLTILALSMGGMVAWEWLIKHPAEIQGAVLVNSSFANLSAFHQRMRWQSYQQFLQILLEKDLYQREQAILALVSNSPDRYAALAESWYQIQQQRPVSFKNFIRQITAAAQYKPSRQGPKQPVLLLNSQGDRLVSPSCTQRIAENWQLEVKTHPWAGHDLSIDDGVWLGNQLKNWIVP</sequence>